<feature type="non-terminal residue" evidence="1">
    <location>
        <position position="207"/>
    </location>
</feature>
<comment type="caution">
    <text evidence="1">The sequence shown here is derived from an EMBL/GenBank/DDBJ whole genome shotgun (WGS) entry which is preliminary data.</text>
</comment>
<dbReference type="Proteomes" id="UP001304050">
    <property type="component" value="Unassembled WGS sequence"/>
</dbReference>
<evidence type="ECO:0000313" key="2">
    <source>
        <dbReference type="Proteomes" id="UP001304050"/>
    </source>
</evidence>
<protein>
    <submittedName>
        <fullName evidence="1">Transposase</fullName>
    </submittedName>
</protein>
<organism evidence="1 2">
    <name type="scientific">Rhizobium mulingense</name>
    <dbReference type="NCBI Taxonomy" id="3031128"/>
    <lineage>
        <taxon>Bacteria</taxon>
        <taxon>Pseudomonadati</taxon>
        <taxon>Pseudomonadota</taxon>
        <taxon>Alphaproteobacteria</taxon>
        <taxon>Hyphomicrobiales</taxon>
        <taxon>Rhizobiaceae</taxon>
        <taxon>Rhizobium/Agrobacterium group</taxon>
        <taxon>Rhizobium</taxon>
    </lineage>
</organism>
<accession>A0ACC6N6P0</accession>
<proteinExistence type="predicted"/>
<evidence type="ECO:0000313" key="1">
    <source>
        <dbReference type="EMBL" id="MEA3521334.1"/>
    </source>
</evidence>
<dbReference type="EMBL" id="JAYESG010000069">
    <property type="protein sequence ID" value="MEA3521334.1"/>
    <property type="molecule type" value="Genomic_DNA"/>
</dbReference>
<name>A0ACC6N6P0_9HYPH</name>
<gene>
    <name evidence="1" type="ORF">U8465_30780</name>
</gene>
<sequence length="207" mass="23052">GDDIVRPMARRTARLDTLVHHLALALGGRPAARFADRLGFPGSNDTLLRTVRRYDRPPPPPPSVIGIDDWAWRRNDRYGTIICDLERRKTIALLPDREPATAKAWLVQQPQIEIVARDRGGGYAQAATQALPHAGQIADRWHLMENASHAFLDAVRTSMRQVRMAVGTATLKLKLLTGAERLQYEGYLRREEANAVIRGLVGEGVPI</sequence>
<reference evidence="1" key="1">
    <citation type="submission" date="2023-12" db="EMBL/GenBank/DDBJ databases">
        <title>Diversity of Rhizobium in root nodule of phaseolus vulgaris.</title>
        <authorList>
            <person name="Wang H."/>
        </authorList>
    </citation>
    <scope>NUCLEOTIDE SEQUENCE</scope>
    <source>
        <strain evidence="1">MJ31</strain>
    </source>
</reference>
<feature type="non-terminal residue" evidence="1">
    <location>
        <position position="1"/>
    </location>
</feature>
<keyword evidence="2" id="KW-1185">Reference proteome</keyword>